<dbReference type="Proteomes" id="UP001181313">
    <property type="component" value="Unassembled WGS sequence"/>
</dbReference>
<dbReference type="PANTHER" id="PTHR43244:SF1">
    <property type="entry name" value="5,10-METHYLENETETRAHYDROMETHANOPTERIN REDUCTASE"/>
    <property type="match status" value="1"/>
</dbReference>
<name>A0ABU3I4S0_9ACTN</name>
<protein>
    <submittedName>
        <fullName evidence="3">LLM class flavin-dependent oxidoreductase</fullName>
    </submittedName>
</protein>
<proteinExistence type="predicted"/>
<sequence length="321" mass="34610">MTAYSVLVPFMPRRPEQILPYAGLVSWTNAERLWQGQALLVEPHQAFTYAAGAGFRVPVGLGVTLTGLRHPLEAALQARSLAMTTGHSVVAGFGPGGRHFQEAVREKAYDKPLRAVREYLVAVRKLLGQDITGVEGEYVTSRAQLPASPAPRVELGLGVLRPGMARLAGELADRAITWLTPADYVKSTIVPSLREGAERAGRAVPRITAMVPMALEDAERDAVRTVLASNQAHLTFPHYIDMLNRAGAGIAEDDGPDVRARKLVDCGGFLYGPPARLAELCAAYTDAGVDEIVINLTGIHGLYGQQAVLDELRVLLGEFTR</sequence>
<dbReference type="RefSeq" id="WP_093544753.1">
    <property type="nucleotide sequence ID" value="NZ_JAVSGH010000021.1"/>
</dbReference>
<reference evidence="3" key="1">
    <citation type="submission" date="2024-05" db="EMBL/GenBank/DDBJ databases">
        <title>30 novel species of actinomycetes from the DSMZ collection.</title>
        <authorList>
            <person name="Nouioui I."/>
        </authorList>
    </citation>
    <scope>NUCLEOTIDE SEQUENCE</scope>
    <source>
        <strain evidence="3">DSM 41972</strain>
    </source>
</reference>
<evidence type="ECO:0000313" key="3">
    <source>
        <dbReference type="EMBL" id="MDT3726759.1"/>
    </source>
</evidence>
<evidence type="ECO:0000313" key="4">
    <source>
        <dbReference type="Proteomes" id="UP001181313"/>
    </source>
</evidence>
<dbReference type="CDD" id="cd01097">
    <property type="entry name" value="Tetrahydromethanopterin_reductase"/>
    <property type="match status" value="1"/>
</dbReference>
<organism evidence="3 4">
    <name type="scientific">Streptomyces althioticus subsp. attaecolombicae</name>
    <dbReference type="NCBI Taxonomy" id="3075534"/>
    <lineage>
        <taxon>Bacteria</taxon>
        <taxon>Bacillati</taxon>
        <taxon>Actinomycetota</taxon>
        <taxon>Actinomycetes</taxon>
        <taxon>Kitasatosporales</taxon>
        <taxon>Streptomycetaceae</taxon>
        <taxon>Streptomyces</taxon>
        <taxon>Streptomyces althioticus group</taxon>
    </lineage>
</organism>
<dbReference type="PANTHER" id="PTHR43244">
    <property type="match status" value="1"/>
</dbReference>
<feature type="domain" description="Luciferase-like" evidence="2">
    <location>
        <begin position="31"/>
        <end position="290"/>
    </location>
</feature>
<dbReference type="SUPFAM" id="SSF51679">
    <property type="entry name" value="Bacterial luciferase-like"/>
    <property type="match status" value="1"/>
</dbReference>
<dbReference type="InterPro" id="IPR011251">
    <property type="entry name" value="Luciferase-like_dom"/>
</dbReference>
<evidence type="ECO:0000256" key="1">
    <source>
        <dbReference type="ARBA" id="ARBA00023002"/>
    </source>
</evidence>
<comment type="caution">
    <text evidence="3">The sequence shown here is derived from an EMBL/GenBank/DDBJ whole genome shotgun (WGS) entry which is preliminary data.</text>
</comment>
<dbReference type="Gene3D" id="3.20.20.30">
    <property type="entry name" value="Luciferase-like domain"/>
    <property type="match status" value="1"/>
</dbReference>
<dbReference type="InterPro" id="IPR036661">
    <property type="entry name" value="Luciferase-like_sf"/>
</dbReference>
<keyword evidence="1" id="KW-0560">Oxidoreductase</keyword>
<keyword evidence="4" id="KW-1185">Reference proteome</keyword>
<evidence type="ECO:0000259" key="2">
    <source>
        <dbReference type="Pfam" id="PF00296"/>
    </source>
</evidence>
<dbReference type="InterPro" id="IPR050564">
    <property type="entry name" value="F420-G6PD/mer"/>
</dbReference>
<gene>
    <name evidence="3" type="ORF">ROS62_18455</name>
</gene>
<dbReference type="EMBL" id="JAVSGH010000021">
    <property type="protein sequence ID" value="MDT3726759.1"/>
    <property type="molecule type" value="Genomic_DNA"/>
</dbReference>
<dbReference type="Pfam" id="PF00296">
    <property type="entry name" value="Bac_luciferase"/>
    <property type="match status" value="1"/>
</dbReference>
<accession>A0ABU3I4S0</accession>